<comment type="caution">
    <text evidence="2">The sequence shown here is derived from an EMBL/GenBank/DDBJ whole genome shotgun (WGS) entry which is preliminary data.</text>
</comment>
<dbReference type="AlphaFoldDB" id="A0A926E0R8"/>
<dbReference type="Gene3D" id="3.30.1330.80">
    <property type="entry name" value="Hypothetical protein, similar to alpha- acetolactate decarboxylase, domain 2"/>
    <property type="match status" value="1"/>
</dbReference>
<keyword evidence="3" id="KW-1185">Reference proteome</keyword>
<dbReference type="GO" id="GO:0003677">
    <property type="term" value="F:DNA binding"/>
    <property type="evidence" value="ECO:0007669"/>
    <property type="project" value="UniProtKB-KW"/>
</dbReference>
<reference evidence="2" key="1">
    <citation type="submission" date="2020-08" db="EMBL/GenBank/DDBJ databases">
        <title>Genome public.</title>
        <authorList>
            <person name="Liu C."/>
            <person name="Sun Q."/>
        </authorList>
    </citation>
    <scope>NUCLEOTIDE SEQUENCE</scope>
    <source>
        <strain evidence="2">NSJ-31</strain>
    </source>
</reference>
<feature type="domain" description="PPC" evidence="1">
    <location>
        <begin position="1"/>
        <end position="136"/>
    </location>
</feature>
<accession>A0A926E0R8</accession>
<dbReference type="PROSITE" id="PS51742">
    <property type="entry name" value="PPC"/>
    <property type="match status" value="1"/>
</dbReference>
<dbReference type="SUPFAM" id="SSF117856">
    <property type="entry name" value="AF0104/ALDC/Ptd012-like"/>
    <property type="match status" value="1"/>
</dbReference>
<organism evidence="2 3">
    <name type="scientific">Ligaoa zhengdingensis</name>
    <dbReference type="NCBI Taxonomy" id="2763658"/>
    <lineage>
        <taxon>Bacteria</taxon>
        <taxon>Bacillati</taxon>
        <taxon>Bacillota</taxon>
        <taxon>Clostridia</taxon>
        <taxon>Eubacteriales</taxon>
        <taxon>Oscillospiraceae</taxon>
        <taxon>Ligaoa</taxon>
    </lineage>
</organism>
<evidence type="ECO:0000313" key="2">
    <source>
        <dbReference type="EMBL" id="MBC8546690.1"/>
    </source>
</evidence>
<dbReference type="CDD" id="cd11378">
    <property type="entry name" value="DUF296"/>
    <property type="match status" value="1"/>
</dbReference>
<dbReference type="Proteomes" id="UP000653127">
    <property type="component" value="Unassembled WGS sequence"/>
</dbReference>
<dbReference type="InterPro" id="IPR005175">
    <property type="entry name" value="PPC_dom"/>
</dbReference>
<proteinExistence type="predicted"/>
<dbReference type="Pfam" id="PF03479">
    <property type="entry name" value="PCC"/>
    <property type="match status" value="1"/>
</dbReference>
<keyword evidence="2" id="KW-0238">DNA-binding</keyword>
<name>A0A926E0R8_9FIRM</name>
<evidence type="ECO:0000259" key="1">
    <source>
        <dbReference type="PROSITE" id="PS51742"/>
    </source>
</evidence>
<sequence>MGRLYEVTVEKDENVKEKITQYILEQGWEDVYISGAVGSVRNVKLTNPVSAEFPPRVGTTECAGPCEVVAFTGEVMKRERMDPVLEKIYPDKTCPLFIHVHASVGVAGSHMYGGGFHDGYAFRKLRVFLQPLDEQE</sequence>
<evidence type="ECO:0000313" key="3">
    <source>
        <dbReference type="Proteomes" id="UP000653127"/>
    </source>
</evidence>
<dbReference type="EMBL" id="JACRST010000008">
    <property type="protein sequence ID" value="MBC8546690.1"/>
    <property type="molecule type" value="Genomic_DNA"/>
</dbReference>
<protein>
    <submittedName>
        <fullName evidence="2">DNA-binding protein</fullName>
    </submittedName>
</protein>
<gene>
    <name evidence="2" type="ORF">H8711_07040</name>
</gene>
<dbReference type="RefSeq" id="WP_249282769.1">
    <property type="nucleotide sequence ID" value="NZ_JACRST010000008.1"/>
</dbReference>